<gene>
    <name evidence="2" type="ORF">ANCCAN_16501</name>
</gene>
<reference evidence="2 3" key="1">
    <citation type="submission" date="2014-10" db="EMBL/GenBank/DDBJ databases">
        <title>Draft genome of the hookworm Ancylostoma caninum.</title>
        <authorList>
            <person name="Mitreva M."/>
        </authorList>
    </citation>
    <scope>NUCLEOTIDE SEQUENCE [LARGE SCALE GENOMIC DNA]</scope>
    <source>
        <strain evidence="2 3">Baltimore</strain>
    </source>
</reference>
<accession>A0A368FZF3</accession>
<evidence type="ECO:0000256" key="1">
    <source>
        <dbReference type="SAM" id="MobiDB-lite"/>
    </source>
</evidence>
<dbReference type="Proteomes" id="UP000252519">
    <property type="component" value="Unassembled WGS sequence"/>
</dbReference>
<evidence type="ECO:0000313" key="2">
    <source>
        <dbReference type="EMBL" id="RCN37593.1"/>
    </source>
</evidence>
<organism evidence="2 3">
    <name type="scientific">Ancylostoma caninum</name>
    <name type="common">Dog hookworm</name>
    <dbReference type="NCBI Taxonomy" id="29170"/>
    <lineage>
        <taxon>Eukaryota</taxon>
        <taxon>Metazoa</taxon>
        <taxon>Ecdysozoa</taxon>
        <taxon>Nematoda</taxon>
        <taxon>Chromadorea</taxon>
        <taxon>Rhabditida</taxon>
        <taxon>Rhabditina</taxon>
        <taxon>Rhabditomorpha</taxon>
        <taxon>Strongyloidea</taxon>
        <taxon>Ancylostomatidae</taxon>
        <taxon>Ancylostomatinae</taxon>
        <taxon>Ancylostoma</taxon>
    </lineage>
</organism>
<name>A0A368FZF3_ANCCA</name>
<dbReference type="EMBL" id="JOJR01000457">
    <property type="protein sequence ID" value="RCN37593.1"/>
    <property type="molecule type" value="Genomic_DNA"/>
</dbReference>
<evidence type="ECO:0000313" key="3">
    <source>
        <dbReference type="Proteomes" id="UP000252519"/>
    </source>
</evidence>
<feature type="region of interest" description="Disordered" evidence="1">
    <location>
        <begin position="14"/>
        <end position="40"/>
    </location>
</feature>
<sequence length="105" mass="12491">MKFDLLSFSQKYRNHSNGTRTTEKRATVREQSYQRLPPSSVSTLRPIRIRQRLHKQRHRKTEGFSFKKDLYKMALLERASFFNGAAVKGSVRYMRKKKRGWGNAR</sequence>
<proteinExistence type="predicted"/>
<comment type="caution">
    <text evidence="2">The sequence shown here is derived from an EMBL/GenBank/DDBJ whole genome shotgun (WGS) entry which is preliminary data.</text>
</comment>
<protein>
    <submittedName>
        <fullName evidence="2">Uncharacterized protein</fullName>
    </submittedName>
</protein>
<keyword evidence="3" id="KW-1185">Reference proteome</keyword>
<dbReference type="AlphaFoldDB" id="A0A368FZF3"/>
<feature type="compositionally biased region" description="Polar residues" evidence="1">
    <location>
        <begin position="29"/>
        <end position="40"/>
    </location>
</feature>